<feature type="domain" description="Glycosyl transferase family 1" evidence="1">
    <location>
        <begin position="213"/>
        <end position="362"/>
    </location>
</feature>
<gene>
    <name evidence="3" type="ORF">DW855_07480</name>
</gene>
<dbReference type="InterPro" id="IPR028098">
    <property type="entry name" value="Glyco_trans_4-like_N"/>
</dbReference>
<comment type="caution">
    <text evidence="3">The sequence shown here is derived from an EMBL/GenBank/DDBJ whole genome shotgun (WGS) entry which is preliminary data.</text>
</comment>
<dbReference type="RefSeq" id="WP_117554176.1">
    <property type="nucleotide sequence ID" value="NZ_QVFB01000010.1"/>
</dbReference>
<organism evidence="3 4">
    <name type="scientific">Faecalibacterium prausnitzii</name>
    <dbReference type="NCBI Taxonomy" id="853"/>
    <lineage>
        <taxon>Bacteria</taxon>
        <taxon>Bacillati</taxon>
        <taxon>Bacillota</taxon>
        <taxon>Clostridia</taxon>
        <taxon>Eubacteriales</taxon>
        <taxon>Oscillospiraceae</taxon>
        <taxon>Faecalibacterium</taxon>
    </lineage>
</organism>
<dbReference type="InterPro" id="IPR050194">
    <property type="entry name" value="Glycosyltransferase_grp1"/>
</dbReference>
<name>A0A3E2W623_9FIRM</name>
<dbReference type="GO" id="GO:0016758">
    <property type="term" value="F:hexosyltransferase activity"/>
    <property type="evidence" value="ECO:0007669"/>
    <property type="project" value="TreeGrafter"/>
</dbReference>
<dbReference type="EMBL" id="QVFB01000010">
    <property type="protein sequence ID" value="RGC19262.1"/>
    <property type="molecule type" value="Genomic_DNA"/>
</dbReference>
<evidence type="ECO:0000259" key="1">
    <source>
        <dbReference type="Pfam" id="PF00534"/>
    </source>
</evidence>
<dbReference type="Pfam" id="PF13439">
    <property type="entry name" value="Glyco_transf_4"/>
    <property type="match status" value="1"/>
</dbReference>
<dbReference type="InterPro" id="IPR001296">
    <property type="entry name" value="Glyco_trans_1"/>
</dbReference>
<keyword evidence="3" id="KW-0808">Transferase</keyword>
<proteinExistence type="predicted"/>
<accession>A0A3E2W623</accession>
<evidence type="ECO:0000313" key="4">
    <source>
        <dbReference type="Proteomes" id="UP000260733"/>
    </source>
</evidence>
<dbReference type="Proteomes" id="UP000260733">
    <property type="component" value="Unassembled WGS sequence"/>
</dbReference>
<dbReference type="AlphaFoldDB" id="A0A3E2W623"/>
<dbReference type="CDD" id="cd03794">
    <property type="entry name" value="GT4_WbuB-like"/>
    <property type="match status" value="1"/>
</dbReference>
<sequence length="395" mass="44946">MRILFWLSIGLDRRTPSEHLLTAMIEALYKRGHTVHILQKDTGGEIDGLYPKLENLGVTTTKIPMTAVAHGNLVSRYLSDLSYVKKCDEWIKKNRNYDRVFLQSSNVAGFQMWVLKKRMKTVRTVFNVQDMFPENAVYSGKIKKNSLPYIFFSRTQKYAYDKAAEIITISEDIKTELESNGVNGSKIKVVYNWSYQDKTFERSLSMDSDIRKLLPQNKFNVVYAGNIGVMQNVEVVIEAARKSEDPDVLFHIFGDGAYKQKLIEKASDLNNVNFWPMQPVDKAPALYACADVNIIPLAQNIYRTALPSKTATCMAVHTPLILCIGTESLFAQRVKRETNCPIVDCSDDKSLRRAIEKIKSKEIVCHTEEFFLDNMEMSVNSMVYAKSIEADVTAN</sequence>
<protein>
    <submittedName>
        <fullName evidence="3">Glycosyltransferase WbuB</fullName>
    </submittedName>
</protein>
<dbReference type="PANTHER" id="PTHR45947">
    <property type="entry name" value="SULFOQUINOVOSYL TRANSFERASE SQD2"/>
    <property type="match status" value="1"/>
</dbReference>
<feature type="domain" description="Glycosyltransferase subfamily 4-like N-terminal" evidence="2">
    <location>
        <begin position="20"/>
        <end position="192"/>
    </location>
</feature>
<dbReference type="PANTHER" id="PTHR45947:SF3">
    <property type="entry name" value="SULFOQUINOVOSYL TRANSFERASE SQD2"/>
    <property type="match status" value="1"/>
</dbReference>
<reference evidence="3 4" key="1">
    <citation type="submission" date="2018-08" db="EMBL/GenBank/DDBJ databases">
        <title>A genome reference for cultivated species of the human gut microbiota.</title>
        <authorList>
            <person name="Zou Y."/>
            <person name="Xue W."/>
            <person name="Luo G."/>
        </authorList>
    </citation>
    <scope>NUCLEOTIDE SEQUENCE [LARGE SCALE GENOMIC DNA]</scope>
    <source>
        <strain evidence="3 4">AM37-13AC</strain>
    </source>
</reference>
<dbReference type="SUPFAM" id="SSF53756">
    <property type="entry name" value="UDP-Glycosyltransferase/glycogen phosphorylase"/>
    <property type="match status" value="1"/>
</dbReference>
<dbReference type="Pfam" id="PF00534">
    <property type="entry name" value="Glycos_transf_1"/>
    <property type="match status" value="1"/>
</dbReference>
<evidence type="ECO:0000259" key="2">
    <source>
        <dbReference type="Pfam" id="PF13439"/>
    </source>
</evidence>
<dbReference type="Gene3D" id="3.40.50.2000">
    <property type="entry name" value="Glycogen Phosphorylase B"/>
    <property type="match status" value="2"/>
</dbReference>
<evidence type="ECO:0000313" key="3">
    <source>
        <dbReference type="EMBL" id="RGC19262.1"/>
    </source>
</evidence>